<keyword evidence="1" id="KW-0106">Calcium</keyword>
<evidence type="ECO:0000256" key="1">
    <source>
        <dbReference type="ARBA" id="ARBA00022837"/>
    </source>
</evidence>
<protein>
    <recommendedName>
        <fullName evidence="3">EF-hand domain-containing protein</fullName>
    </recommendedName>
</protein>
<dbReference type="InterPro" id="IPR011992">
    <property type="entry name" value="EF-hand-dom_pair"/>
</dbReference>
<dbReference type="EMBL" id="JACGWJ010000006">
    <property type="protein sequence ID" value="KAL0412424.1"/>
    <property type="molecule type" value="Genomic_DNA"/>
</dbReference>
<dbReference type="SUPFAM" id="SSF47473">
    <property type="entry name" value="EF-hand"/>
    <property type="match status" value="1"/>
</dbReference>
<reference evidence="4" key="2">
    <citation type="journal article" date="2024" name="Plant">
        <title>Genomic evolution and insights into agronomic trait innovations of Sesamum species.</title>
        <authorList>
            <person name="Miao H."/>
            <person name="Wang L."/>
            <person name="Qu L."/>
            <person name="Liu H."/>
            <person name="Sun Y."/>
            <person name="Le M."/>
            <person name="Wang Q."/>
            <person name="Wei S."/>
            <person name="Zheng Y."/>
            <person name="Lin W."/>
            <person name="Duan Y."/>
            <person name="Cao H."/>
            <person name="Xiong S."/>
            <person name="Wang X."/>
            <person name="Wei L."/>
            <person name="Li C."/>
            <person name="Ma Q."/>
            <person name="Ju M."/>
            <person name="Zhao R."/>
            <person name="Li G."/>
            <person name="Mu C."/>
            <person name="Tian Q."/>
            <person name="Mei H."/>
            <person name="Zhang T."/>
            <person name="Gao T."/>
            <person name="Zhang H."/>
        </authorList>
    </citation>
    <scope>NUCLEOTIDE SEQUENCE</scope>
    <source>
        <strain evidence="4">G02</strain>
    </source>
</reference>
<comment type="caution">
    <text evidence="4">The sequence shown here is derived from an EMBL/GenBank/DDBJ whole genome shotgun (WGS) entry which is preliminary data.</text>
</comment>
<feature type="domain" description="EF-hand" evidence="3">
    <location>
        <begin position="38"/>
        <end position="73"/>
    </location>
</feature>
<proteinExistence type="predicted"/>
<organism evidence="4">
    <name type="scientific">Sesamum radiatum</name>
    <name type="common">Black benniseed</name>
    <dbReference type="NCBI Taxonomy" id="300843"/>
    <lineage>
        <taxon>Eukaryota</taxon>
        <taxon>Viridiplantae</taxon>
        <taxon>Streptophyta</taxon>
        <taxon>Embryophyta</taxon>
        <taxon>Tracheophyta</taxon>
        <taxon>Spermatophyta</taxon>
        <taxon>Magnoliopsida</taxon>
        <taxon>eudicotyledons</taxon>
        <taxon>Gunneridae</taxon>
        <taxon>Pentapetalae</taxon>
        <taxon>asterids</taxon>
        <taxon>lamiids</taxon>
        <taxon>Lamiales</taxon>
        <taxon>Pedaliaceae</taxon>
        <taxon>Sesamum</taxon>
    </lineage>
</organism>
<gene>
    <name evidence="4" type="ORF">Sradi_1444100</name>
</gene>
<dbReference type="PROSITE" id="PS50222">
    <property type="entry name" value="EF_HAND_2"/>
    <property type="match status" value="1"/>
</dbReference>
<evidence type="ECO:0000259" key="3">
    <source>
        <dbReference type="PROSITE" id="PS50222"/>
    </source>
</evidence>
<dbReference type="PANTHER" id="PTHR34574:SF2">
    <property type="entry name" value="CALCIUM-BINDING EF-HAND FAMILY PROTEIN"/>
    <property type="match status" value="1"/>
</dbReference>
<sequence>MNKNSSGKMKEKSCNSSSSSDKVMDGSDITQLVENEKVFSNFVDHKFQELDTDCDGKLSVKELQPAVADIGAALGLPAQGTNPESDYIYTEVSCCPFSSFFFFLVLQTTVLNEFTQGKLKKISKPEFKEVLSDFLLGMAAGLKRDPVVILRIDGEDLHEFVESLTFEPEMLSIFSEIGLPDGTLKDYIIKAFEKLTVDHGMPPATDPWVMSNVVEPALECLGDALQQPISQDTFLAAFKKAAESIVQLLKEQPAIVAHSQNTFDGSGIKKLLSSKFELDKAMDSALRGIPRERHGTIAKEYLGVALDSLAASADLPPLGAIDQMDDIMNEALKMVGVGDGKVVKEDEFKKLLAEVLGSIMLQLEGNSVSVSINSIVHEPVASSSTLLQPSSP</sequence>
<accession>A0AAW2U647</accession>
<evidence type="ECO:0000313" key="4">
    <source>
        <dbReference type="EMBL" id="KAL0412424.1"/>
    </source>
</evidence>
<dbReference type="GO" id="GO:0005509">
    <property type="term" value="F:calcium ion binding"/>
    <property type="evidence" value="ECO:0007669"/>
    <property type="project" value="InterPro"/>
</dbReference>
<dbReference type="PANTHER" id="PTHR34574">
    <property type="entry name" value="CALCIUM-BINDING EF-HAND FAMILY PROTEIN-RELATED"/>
    <property type="match status" value="1"/>
</dbReference>
<dbReference type="AlphaFoldDB" id="A0AAW2U647"/>
<dbReference type="InterPro" id="IPR018247">
    <property type="entry name" value="EF_Hand_1_Ca_BS"/>
</dbReference>
<dbReference type="Gene3D" id="1.10.238.10">
    <property type="entry name" value="EF-hand"/>
    <property type="match status" value="1"/>
</dbReference>
<evidence type="ECO:0000256" key="2">
    <source>
        <dbReference type="SAM" id="MobiDB-lite"/>
    </source>
</evidence>
<dbReference type="PROSITE" id="PS00018">
    <property type="entry name" value="EF_HAND_1"/>
    <property type="match status" value="1"/>
</dbReference>
<dbReference type="InterPro" id="IPR002048">
    <property type="entry name" value="EF_hand_dom"/>
</dbReference>
<name>A0AAW2U647_SESRA</name>
<reference evidence="4" key="1">
    <citation type="submission" date="2020-06" db="EMBL/GenBank/DDBJ databases">
        <authorList>
            <person name="Li T."/>
            <person name="Hu X."/>
            <person name="Zhang T."/>
            <person name="Song X."/>
            <person name="Zhang H."/>
            <person name="Dai N."/>
            <person name="Sheng W."/>
            <person name="Hou X."/>
            <person name="Wei L."/>
        </authorList>
    </citation>
    <scope>NUCLEOTIDE SEQUENCE</scope>
    <source>
        <strain evidence="4">G02</strain>
        <tissue evidence="4">Leaf</tissue>
    </source>
</reference>
<feature type="region of interest" description="Disordered" evidence="2">
    <location>
        <begin position="1"/>
        <end position="26"/>
    </location>
</feature>